<dbReference type="PATRIC" id="fig|284581.3.peg.1683"/>
<protein>
    <submittedName>
        <fullName evidence="2">Uncharacterized protein</fullName>
    </submittedName>
</protein>
<name>A0A0M0LC43_9BACI</name>
<sequence>MLSKKRLWFNISMVTISWLSLLFIGKTSLKRYSFAGLFIIGFEILNYLYAYKKKWWTFYEKPRDFLRNELPFSLGPYMPLSLWLLKLSKGNFIKFISLNAIGDGFFAFIFMAFLKKMKIVRLNRINPLQFFIYLHYKAYLLYGVQHLVDKRKGNKGL</sequence>
<evidence type="ECO:0000256" key="1">
    <source>
        <dbReference type="SAM" id="Phobius"/>
    </source>
</evidence>
<keyword evidence="1" id="KW-0812">Transmembrane</keyword>
<organism evidence="2 3">
    <name type="scientific">Priestia koreensis</name>
    <dbReference type="NCBI Taxonomy" id="284581"/>
    <lineage>
        <taxon>Bacteria</taxon>
        <taxon>Bacillati</taxon>
        <taxon>Bacillota</taxon>
        <taxon>Bacilli</taxon>
        <taxon>Bacillales</taxon>
        <taxon>Bacillaceae</taxon>
        <taxon>Priestia</taxon>
    </lineage>
</organism>
<dbReference type="EMBL" id="LILC01000004">
    <property type="protein sequence ID" value="KOO48634.1"/>
    <property type="molecule type" value="Genomic_DNA"/>
</dbReference>
<feature type="transmembrane region" description="Helical" evidence="1">
    <location>
        <begin position="31"/>
        <end position="49"/>
    </location>
</feature>
<dbReference type="AlphaFoldDB" id="A0A0M0LC43"/>
<accession>A0A0M0LC43</accession>
<feature type="transmembrane region" description="Helical" evidence="1">
    <location>
        <begin position="92"/>
        <end position="114"/>
    </location>
</feature>
<dbReference type="OrthoDB" id="1683771at2"/>
<keyword evidence="1" id="KW-1133">Transmembrane helix</keyword>
<proteinExistence type="predicted"/>
<comment type="caution">
    <text evidence="2">The sequence shown here is derived from an EMBL/GenBank/DDBJ whole genome shotgun (WGS) entry which is preliminary data.</text>
</comment>
<gene>
    <name evidence="2" type="ORF">AMD01_04420</name>
</gene>
<reference evidence="3" key="1">
    <citation type="submission" date="2015-08" db="EMBL/GenBank/DDBJ databases">
        <title>Fjat-14210 dsm16467.</title>
        <authorList>
            <person name="Liu B."/>
            <person name="Wang J."/>
            <person name="Zhu Y."/>
            <person name="Liu G."/>
            <person name="Chen Q."/>
            <person name="Chen Z."/>
            <person name="Lan J."/>
            <person name="Che J."/>
            <person name="Ge C."/>
            <person name="Shi H."/>
            <person name="Pan Z."/>
            <person name="Liu X."/>
        </authorList>
    </citation>
    <scope>NUCLEOTIDE SEQUENCE [LARGE SCALE GENOMIC DNA]</scope>
    <source>
        <strain evidence="3">DSM 16467</strain>
    </source>
</reference>
<feature type="transmembrane region" description="Helical" evidence="1">
    <location>
        <begin position="7"/>
        <end position="25"/>
    </location>
</feature>
<keyword evidence="1" id="KW-0472">Membrane</keyword>
<keyword evidence="3" id="KW-1185">Reference proteome</keyword>
<evidence type="ECO:0000313" key="3">
    <source>
        <dbReference type="Proteomes" id="UP000037558"/>
    </source>
</evidence>
<evidence type="ECO:0000313" key="2">
    <source>
        <dbReference type="EMBL" id="KOO48634.1"/>
    </source>
</evidence>
<dbReference type="Proteomes" id="UP000037558">
    <property type="component" value="Unassembled WGS sequence"/>
</dbReference>